<dbReference type="InterPro" id="IPR007668">
    <property type="entry name" value="RFX1_trans_act"/>
</dbReference>
<feature type="domain" description="RFX1 transcription activation region" evidence="2">
    <location>
        <begin position="14"/>
        <end position="65"/>
    </location>
</feature>
<organism evidence="3 4">
    <name type="scientific">Ceyx cyanopectus</name>
    <name type="common">Indigo-banded kingfisher</name>
    <dbReference type="NCBI Taxonomy" id="390723"/>
    <lineage>
        <taxon>Eukaryota</taxon>
        <taxon>Metazoa</taxon>
        <taxon>Chordata</taxon>
        <taxon>Craniata</taxon>
        <taxon>Vertebrata</taxon>
        <taxon>Euteleostomi</taxon>
        <taxon>Archelosauria</taxon>
        <taxon>Archosauria</taxon>
        <taxon>Dinosauria</taxon>
        <taxon>Saurischia</taxon>
        <taxon>Theropoda</taxon>
        <taxon>Coelurosauria</taxon>
        <taxon>Aves</taxon>
        <taxon>Neognathae</taxon>
        <taxon>Neoaves</taxon>
        <taxon>Telluraves</taxon>
        <taxon>Coraciimorphae</taxon>
        <taxon>Coraciiformes</taxon>
        <taxon>Alcedinidae</taxon>
        <taxon>Ceyx</taxon>
    </lineage>
</organism>
<comment type="caution">
    <text evidence="3">The sequence shown here is derived from an EMBL/GenBank/DDBJ whole genome shotgun (WGS) entry which is preliminary data.</text>
</comment>
<dbReference type="Pfam" id="PF04589">
    <property type="entry name" value="RFX1_trans_act"/>
    <property type="match status" value="1"/>
</dbReference>
<dbReference type="OrthoDB" id="9393939at2759"/>
<evidence type="ECO:0000256" key="1">
    <source>
        <dbReference type="SAM" id="MobiDB-lite"/>
    </source>
</evidence>
<dbReference type="GO" id="GO:0003677">
    <property type="term" value="F:DNA binding"/>
    <property type="evidence" value="ECO:0007669"/>
    <property type="project" value="InterPro"/>
</dbReference>
<evidence type="ECO:0000259" key="2">
    <source>
        <dbReference type="Pfam" id="PF04589"/>
    </source>
</evidence>
<keyword evidence="4" id="KW-1185">Reference proteome</keyword>
<sequence>PPFSTPPPPKVLPPVQHVYPYVEGGDGSYPPGTIRSGSYPFAETPLYAPNSGPSYYEAAAGGGPVQPSPPP</sequence>
<gene>
    <name evidence="3" type="primary">Rfx1</name>
    <name evidence="3" type="ORF">CEYCYA_R13110</name>
</gene>
<dbReference type="GO" id="GO:0006355">
    <property type="term" value="P:regulation of DNA-templated transcription"/>
    <property type="evidence" value="ECO:0007669"/>
    <property type="project" value="InterPro"/>
</dbReference>
<dbReference type="EMBL" id="VYZU01078815">
    <property type="protein sequence ID" value="NXY90048.1"/>
    <property type="molecule type" value="Genomic_DNA"/>
</dbReference>
<evidence type="ECO:0000313" key="4">
    <source>
        <dbReference type="Proteomes" id="UP000586704"/>
    </source>
</evidence>
<name>A0A7L4NME2_9AVES</name>
<dbReference type="GO" id="GO:0005634">
    <property type="term" value="C:nucleus"/>
    <property type="evidence" value="ECO:0007669"/>
    <property type="project" value="InterPro"/>
</dbReference>
<accession>A0A7L4NME2</accession>
<reference evidence="3 4" key="1">
    <citation type="submission" date="2020-02" db="EMBL/GenBank/DDBJ databases">
        <title>Bird 10,000 Genomes (B10K) Project - Family phase.</title>
        <authorList>
            <person name="Zhang G."/>
        </authorList>
    </citation>
    <scope>NUCLEOTIDE SEQUENCE [LARGE SCALE GENOMIC DNA]</scope>
    <source>
        <strain evidence="3">B10K-DU-013-51</strain>
        <tissue evidence="3">Mixed tissue sample</tissue>
    </source>
</reference>
<feature type="region of interest" description="Disordered" evidence="1">
    <location>
        <begin position="51"/>
        <end position="71"/>
    </location>
</feature>
<dbReference type="AlphaFoldDB" id="A0A7L4NME2"/>
<protein>
    <submittedName>
        <fullName evidence="3">RFX1 factor</fullName>
    </submittedName>
</protein>
<evidence type="ECO:0000313" key="3">
    <source>
        <dbReference type="EMBL" id="NXY90048.1"/>
    </source>
</evidence>
<feature type="non-terminal residue" evidence="3">
    <location>
        <position position="1"/>
    </location>
</feature>
<dbReference type="Proteomes" id="UP000586704">
    <property type="component" value="Unassembled WGS sequence"/>
</dbReference>
<proteinExistence type="predicted"/>
<feature type="non-terminal residue" evidence="3">
    <location>
        <position position="71"/>
    </location>
</feature>